<dbReference type="Proteomes" id="UP000053477">
    <property type="component" value="Unassembled WGS sequence"/>
</dbReference>
<accession>A0A0H2RZA4</accession>
<keyword evidence="4" id="KW-1185">Reference proteome</keyword>
<dbReference type="SUPFAM" id="SSF51430">
    <property type="entry name" value="NAD(P)-linked oxidoreductase"/>
    <property type="match status" value="1"/>
</dbReference>
<dbReference type="CDD" id="cd19075">
    <property type="entry name" value="AKR_AKR7A1-5"/>
    <property type="match status" value="1"/>
</dbReference>
<sequence>MSPSPKSALNVVMGAMTFGEEGTECARIHDLKDVDKIDTARIYCGGSSEEYLGKVNWQKRGLKMGTKLYPLKGTIPGVEYITHNPQDLKTHLMRSLSALNTEKVDIWYLHGPDRSVPYEVTLKAVNDLHNDGYFDRFGISNYMSWEVAEIVGICNANGYIQPTVTSSCGTRMVAGELMIDLCRNVEGELFPCLRKFGISFYGFSPLQVQNFNQRIQLPEIFAWLLTGMFKVAGGFFTTKHNPDAEGVEDGSRFDPNRAQGKSYRRRYWNEHYFKALQIIQDAADEAGLTMQEVALRWICHHSSMRRENGDSVLIGASALGHIEQNLVDLEQGPLPSEVVKALDDAWLVVAPHAVAYFH</sequence>
<protein>
    <submittedName>
        <fullName evidence="3">Aldo/keto reductase</fullName>
    </submittedName>
</protein>
<organism evidence="3 4">
    <name type="scientific">Schizopora paradoxa</name>
    <dbReference type="NCBI Taxonomy" id="27342"/>
    <lineage>
        <taxon>Eukaryota</taxon>
        <taxon>Fungi</taxon>
        <taxon>Dikarya</taxon>
        <taxon>Basidiomycota</taxon>
        <taxon>Agaricomycotina</taxon>
        <taxon>Agaricomycetes</taxon>
        <taxon>Hymenochaetales</taxon>
        <taxon>Schizoporaceae</taxon>
        <taxon>Schizopora</taxon>
    </lineage>
</organism>
<dbReference type="Gene3D" id="3.20.20.100">
    <property type="entry name" value="NADP-dependent oxidoreductase domain"/>
    <property type="match status" value="1"/>
</dbReference>
<dbReference type="PANTHER" id="PTHR43364:SF4">
    <property type="entry name" value="NAD(P)-LINKED OXIDOREDUCTASE SUPERFAMILY PROTEIN"/>
    <property type="match status" value="1"/>
</dbReference>
<dbReference type="EMBL" id="KQ085910">
    <property type="protein sequence ID" value="KLO16932.1"/>
    <property type="molecule type" value="Genomic_DNA"/>
</dbReference>
<feature type="domain" description="NADP-dependent oxidoreductase" evidence="2">
    <location>
        <begin position="36"/>
        <end position="211"/>
    </location>
</feature>
<dbReference type="InterPro" id="IPR036812">
    <property type="entry name" value="NAD(P)_OxRdtase_dom_sf"/>
</dbReference>
<dbReference type="InParanoid" id="A0A0H2RZA4"/>
<dbReference type="GO" id="GO:0016491">
    <property type="term" value="F:oxidoreductase activity"/>
    <property type="evidence" value="ECO:0007669"/>
    <property type="project" value="UniProtKB-KW"/>
</dbReference>
<keyword evidence="1" id="KW-0560">Oxidoreductase</keyword>
<evidence type="ECO:0000313" key="3">
    <source>
        <dbReference type="EMBL" id="KLO16932.1"/>
    </source>
</evidence>
<dbReference type="Pfam" id="PF00248">
    <property type="entry name" value="Aldo_ket_red"/>
    <property type="match status" value="2"/>
</dbReference>
<reference evidence="3 4" key="1">
    <citation type="submission" date="2015-04" db="EMBL/GenBank/DDBJ databases">
        <title>Complete genome sequence of Schizopora paradoxa KUC8140, a cosmopolitan wood degrader in East Asia.</title>
        <authorList>
            <consortium name="DOE Joint Genome Institute"/>
            <person name="Min B."/>
            <person name="Park H."/>
            <person name="Jang Y."/>
            <person name="Kim J.-J."/>
            <person name="Kim K.H."/>
            <person name="Pangilinan J."/>
            <person name="Lipzen A."/>
            <person name="Riley R."/>
            <person name="Grigoriev I.V."/>
            <person name="Spatafora J.W."/>
            <person name="Choi I.-G."/>
        </authorList>
    </citation>
    <scope>NUCLEOTIDE SEQUENCE [LARGE SCALE GENOMIC DNA]</scope>
    <source>
        <strain evidence="3 4">KUC8140</strain>
    </source>
</reference>
<gene>
    <name evidence="3" type="ORF">SCHPADRAFT_959366</name>
</gene>
<evidence type="ECO:0000313" key="4">
    <source>
        <dbReference type="Proteomes" id="UP000053477"/>
    </source>
</evidence>
<feature type="domain" description="NADP-dependent oxidoreductase" evidence="2">
    <location>
        <begin position="228"/>
        <end position="345"/>
    </location>
</feature>
<dbReference type="PANTHER" id="PTHR43364">
    <property type="entry name" value="NADH-SPECIFIC METHYLGLYOXAL REDUCTASE-RELATED"/>
    <property type="match status" value="1"/>
</dbReference>
<proteinExistence type="predicted"/>
<dbReference type="AlphaFoldDB" id="A0A0H2RZA4"/>
<evidence type="ECO:0000256" key="1">
    <source>
        <dbReference type="ARBA" id="ARBA00023002"/>
    </source>
</evidence>
<dbReference type="OrthoDB" id="2310150at2759"/>
<dbReference type="InterPro" id="IPR023210">
    <property type="entry name" value="NADP_OxRdtase_dom"/>
</dbReference>
<evidence type="ECO:0000259" key="2">
    <source>
        <dbReference type="Pfam" id="PF00248"/>
    </source>
</evidence>
<dbReference type="STRING" id="27342.A0A0H2RZA4"/>
<dbReference type="InterPro" id="IPR050523">
    <property type="entry name" value="AKR_Detox_Biosynth"/>
</dbReference>
<name>A0A0H2RZA4_9AGAM</name>